<feature type="signal peptide" evidence="2">
    <location>
        <begin position="1"/>
        <end position="25"/>
    </location>
</feature>
<evidence type="ECO:0000256" key="2">
    <source>
        <dbReference type="SAM" id="SignalP"/>
    </source>
</evidence>
<protein>
    <submittedName>
        <fullName evidence="3">Uncharacterized protein</fullName>
    </submittedName>
</protein>
<evidence type="ECO:0000313" key="4">
    <source>
        <dbReference type="Proteomes" id="UP001499841"/>
    </source>
</evidence>
<feature type="transmembrane region" description="Helical" evidence="1">
    <location>
        <begin position="71"/>
        <end position="92"/>
    </location>
</feature>
<dbReference type="EMBL" id="BAABBA010000015">
    <property type="protein sequence ID" value="GAA4288548.1"/>
    <property type="molecule type" value="Genomic_DNA"/>
</dbReference>
<proteinExistence type="predicted"/>
<accession>A0ABP8EX43</accession>
<feature type="chain" id="PRO_5046769185" evidence="2">
    <location>
        <begin position="26"/>
        <end position="99"/>
    </location>
</feature>
<keyword evidence="1" id="KW-1133">Transmembrane helix</keyword>
<dbReference type="Proteomes" id="UP001499841">
    <property type="component" value="Unassembled WGS sequence"/>
</dbReference>
<feature type="transmembrane region" description="Helical" evidence="1">
    <location>
        <begin position="42"/>
        <end position="59"/>
    </location>
</feature>
<organism evidence="3 4">
    <name type="scientific">Georgenia daeguensis</name>
    <dbReference type="NCBI Taxonomy" id="908355"/>
    <lineage>
        <taxon>Bacteria</taxon>
        <taxon>Bacillati</taxon>
        <taxon>Actinomycetota</taxon>
        <taxon>Actinomycetes</taxon>
        <taxon>Micrococcales</taxon>
        <taxon>Bogoriellaceae</taxon>
        <taxon>Georgenia</taxon>
    </lineage>
</organism>
<keyword evidence="4" id="KW-1185">Reference proteome</keyword>
<comment type="caution">
    <text evidence="3">The sequence shown here is derived from an EMBL/GenBank/DDBJ whole genome shotgun (WGS) entry which is preliminary data.</text>
</comment>
<keyword evidence="2" id="KW-0732">Signal</keyword>
<keyword evidence="1" id="KW-0812">Transmembrane</keyword>
<name>A0ABP8EX43_9MICO</name>
<sequence>MPARARRWTAVLALAGVAVVLAACAAGPNPAAGPDEAGFWWGLWHGLILPITFVVSLFNDDVSIYEVANNGNWYDLGFCVGLSMFFSAGPAAGMAGRRR</sequence>
<keyword evidence="1" id="KW-0472">Membrane</keyword>
<evidence type="ECO:0000313" key="3">
    <source>
        <dbReference type="EMBL" id="GAA4288548.1"/>
    </source>
</evidence>
<dbReference type="PROSITE" id="PS51257">
    <property type="entry name" value="PROKAR_LIPOPROTEIN"/>
    <property type="match status" value="1"/>
</dbReference>
<gene>
    <name evidence="3" type="ORF">GCM10022262_29080</name>
</gene>
<evidence type="ECO:0000256" key="1">
    <source>
        <dbReference type="SAM" id="Phobius"/>
    </source>
</evidence>
<reference evidence="4" key="1">
    <citation type="journal article" date="2019" name="Int. J. Syst. Evol. Microbiol.">
        <title>The Global Catalogue of Microorganisms (GCM) 10K type strain sequencing project: providing services to taxonomists for standard genome sequencing and annotation.</title>
        <authorList>
            <consortium name="The Broad Institute Genomics Platform"/>
            <consortium name="The Broad Institute Genome Sequencing Center for Infectious Disease"/>
            <person name="Wu L."/>
            <person name="Ma J."/>
        </authorList>
    </citation>
    <scope>NUCLEOTIDE SEQUENCE [LARGE SCALE GENOMIC DNA]</scope>
    <source>
        <strain evidence="4">JCM 17459</strain>
    </source>
</reference>